<evidence type="ECO:0000256" key="1">
    <source>
        <dbReference type="PROSITE-ProRule" id="PRU00023"/>
    </source>
</evidence>
<keyword evidence="1" id="KW-0040">ANK repeat</keyword>
<dbReference type="Gene3D" id="1.25.40.20">
    <property type="entry name" value="Ankyrin repeat-containing domain"/>
    <property type="match status" value="1"/>
</dbReference>
<dbReference type="InterPro" id="IPR002110">
    <property type="entry name" value="Ankyrin_rpt"/>
</dbReference>
<feature type="region of interest" description="Disordered" evidence="2">
    <location>
        <begin position="324"/>
        <end position="375"/>
    </location>
</feature>
<feature type="compositionally biased region" description="Polar residues" evidence="2">
    <location>
        <begin position="339"/>
        <end position="375"/>
    </location>
</feature>
<dbReference type="Pfam" id="PF00023">
    <property type="entry name" value="Ank"/>
    <property type="match status" value="1"/>
</dbReference>
<feature type="repeat" description="ANK" evidence="1">
    <location>
        <begin position="145"/>
        <end position="177"/>
    </location>
</feature>
<dbReference type="AlphaFoldDB" id="A0A139AYY6"/>
<dbReference type="OrthoDB" id="10474705at2759"/>
<name>A0A139AYY6_GONPJ</name>
<dbReference type="InterPro" id="IPR036770">
    <property type="entry name" value="Ankyrin_rpt-contain_sf"/>
</dbReference>
<accession>A0A139AYY6</accession>
<dbReference type="SMART" id="SM00248">
    <property type="entry name" value="ANK"/>
    <property type="match status" value="2"/>
</dbReference>
<sequence length="409" mass="44396">MRREGFPRTRRHPRFAILYIQPATSHTSSAIARSRRVCTKATPAHPRTVSTHTLAPRPSHSRSPPAVQAPIVADSPLTAHPSTPRTMLSNDGANSRLVLAVEASSVHQVRAALREGADPNKARKTVTLKVRVGGFFGTSYEKRAEAEPVLALAIRTGNVDILKELLDAGCDPNAEISWVIPHARRKWTHTDWDRYRWVWTYEFPNALDLALTGSVVAFNRKGAHLTYKNPRTEGETYESFKLAPSIDVVQLLLSRGVQVRSSALAKAKQLSRGRTQFGESYETKTGAGAGAGAGAAPTLEFYTRVEAARQLQLEVRKSILDLKPSPASATASVTSSLSGDTLTPTPRNSVSLTSDAPRTGTSLTIPRDTSGTTGRLSAIWTHNTDGAPEYGPDDPGMPRWDVTVTHIMA</sequence>
<feature type="compositionally biased region" description="Low complexity" evidence="2">
    <location>
        <begin position="324"/>
        <end position="338"/>
    </location>
</feature>
<evidence type="ECO:0000313" key="4">
    <source>
        <dbReference type="Proteomes" id="UP000070544"/>
    </source>
</evidence>
<feature type="region of interest" description="Disordered" evidence="2">
    <location>
        <begin position="40"/>
        <end position="67"/>
    </location>
</feature>
<organism evidence="3 4">
    <name type="scientific">Gonapodya prolifera (strain JEL478)</name>
    <name type="common">Monoblepharis prolifera</name>
    <dbReference type="NCBI Taxonomy" id="1344416"/>
    <lineage>
        <taxon>Eukaryota</taxon>
        <taxon>Fungi</taxon>
        <taxon>Fungi incertae sedis</taxon>
        <taxon>Chytridiomycota</taxon>
        <taxon>Chytridiomycota incertae sedis</taxon>
        <taxon>Monoblepharidomycetes</taxon>
        <taxon>Monoblepharidales</taxon>
        <taxon>Gonapodyaceae</taxon>
        <taxon>Gonapodya</taxon>
    </lineage>
</organism>
<evidence type="ECO:0000313" key="3">
    <source>
        <dbReference type="EMBL" id="KXS21927.1"/>
    </source>
</evidence>
<keyword evidence="4" id="KW-1185">Reference proteome</keyword>
<dbReference type="EMBL" id="KQ965732">
    <property type="protein sequence ID" value="KXS21927.1"/>
    <property type="molecule type" value="Genomic_DNA"/>
</dbReference>
<gene>
    <name evidence="3" type="ORF">M427DRAFT_27458</name>
</gene>
<reference evidence="3 4" key="1">
    <citation type="journal article" date="2015" name="Genome Biol. Evol.">
        <title>Phylogenomic analyses indicate that early fungi evolved digesting cell walls of algal ancestors of land plants.</title>
        <authorList>
            <person name="Chang Y."/>
            <person name="Wang S."/>
            <person name="Sekimoto S."/>
            <person name="Aerts A.L."/>
            <person name="Choi C."/>
            <person name="Clum A."/>
            <person name="LaButti K.M."/>
            <person name="Lindquist E.A."/>
            <person name="Yee Ngan C."/>
            <person name="Ohm R.A."/>
            <person name="Salamov A.A."/>
            <person name="Grigoriev I.V."/>
            <person name="Spatafora J.W."/>
            <person name="Berbee M.L."/>
        </authorList>
    </citation>
    <scope>NUCLEOTIDE SEQUENCE [LARGE SCALE GENOMIC DNA]</scope>
    <source>
        <strain evidence="3 4">JEL478</strain>
    </source>
</reference>
<proteinExistence type="predicted"/>
<evidence type="ECO:0000256" key="2">
    <source>
        <dbReference type="SAM" id="MobiDB-lite"/>
    </source>
</evidence>
<dbReference type="SUPFAM" id="SSF140860">
    <property type="entry name" value="Pseudo ankyrin repeat-like"/>
    <property type="match status" value="1"/>
</dbReference>
<dbReference type="Proteomes" id="UP000070544">
    <property type="component" value="Unassembled WGS sequence"/>
</dbReference>
<dbReference type="PROSITE" id="PS50088">
    <property type="entry name" value="ANK_REPEAT"/>
    <property type="match status" value="1"/>
</dbReference>
<feature type="compositionally biased region" description="Low complexity" evidence="2">
    <location>
        <begin position="56"/>
        <end position="65"/>
    </location>
</feature>
<protein>
    <submittedName>
        <fullName evidence="3">Uncharacterized protein</fullName>
    </submittedName>
</protein>